<keyword evidence="3" id="KW-1185">Reference proteome</keyword>
<keyword evidence="1" id="KW-0812">Transmembrane</keyword>
<dbReference type="AlphaFoldDB" id="A0A437JB04"/>
<keyword evidence="1" id="KW-0472">Membrane</keyword>
<feature type="transmembrane region" description="Helical" evidence="1">
    <location>
        <begin position="37"/>
        <end position="59"/>
    </location>
</feature>
<dbReference type="RefSeq" id="WP_127688602.1">
    <property type="nucleotide sequence ID" value="NZ_RZUL01000001.1"/>
</dbReference>
<organism evidence="2 3">
    <name type="scientific">Sphingobium algorifonticola</name>
    <dbReference type="NCBI Taxonomy" id="2008318"/>
    <lineage>
        <taxon>Bacteria</taxon>
        <taxon>Pseudomonadati</taxon>
        <taxon>Pseudomonadota</taxon>
        <taxon>Alphaproteobacteria</taxon>
        <taxon>Sphingomonadales</taxon>
        <taxon>Sphingomonadaceae</taxon>
        <taxon>Sphingobium</taxon>
    </lineage>
</organism>
<proteinExistence type="predicted"/>
<dbReference type="OrthoDB" id="199424at2"/>
<reference evidence="2 3" key="1">
    <citation type="submission" date="2019-01" db="EMBL/GenBank/DDBJ databases">
        <authorList>
            <person name="Chen W.-M."/>
        </authorList>
    </citation>
    <scope>NUCLEOTIDE SEQUENCE [LARGE SCALE GENOMIC DNA]</scope>
    <source>
        <strain evidence="2 3">TLA-22</strain>
    </source>
</reference>
<accession>A0A437JB04</accession>
<evidence type="ECO:0000313" key="3">
    <source>
        <dbReference type="Proteomes" id="UP000282977"/>
    </source>
</evidence>
<dbReference type="EMBL" id="RZUL01000001">
    <property type="protein sequence ID" value="RVT43065.1"/>
    <property type="molecule type" value="Genomic_DNA"/>
</dbReference>
<sequence>MDRAAFSLDTALRSELAPGEQLLWSASPDPARMKAAFVIWFFAVPWTVFSLVWTALATLPWHAGPPKDAMGWGFGIAFPLFGTPFILVGLWMLYKPIQIRRDAASTIYGLTDRRLIRIVTGKTRTTDIVPLDRMGPISTKVGKDCWGTLTIQTGSHVDSDGDRITDRFEVAAVPDVARLQRLIVERQRTASVN</sequence>
<gene>
    <name evidence="2" type="ORF">ENE74_00010</name>
</gene>
<name>A0A437JB04_9SPHN</name>
<evidence type="ECO:0000313" key="2">
    <source>
        <dbReference type="EMBL" id="RVT43065.1"/>
    </source>
</evidence>
<feature type="transmembrane region" description="Helical" evidence="1">
    <location>
        <begin position="71"/>
        <end position="94"/>
    </location>
</feature>
<evidence type="ECO:0008006" key="4">
    <source>
        <dbReference type="Google" id="ProtNLM"/>
    </source>
</evidence>
<protein>
    <recommendedName>
        <fullName evidence="4">PH domain-containing protein</fullName>
    </recommendedName>
</protein>
<evidence type="ECO:0000256" key="1">
    <source>
        <dbReference type="SAM" id="Phobius"/>
    </source>
</evidence>
<comment type="caution">
    <text evidence="2">The sequence shown here is derived from an EMBL/GenBank/DDBJ whole genome shotgun (WGS) entry which is preliminary data.</text>
</comment>
<dbReference type="Proteomes" id="UP000282977">
    <property type="component" value="Unassembled WGS sequence"/>
</dbReference>
<keyword evidence="1" id="KW-1133">Transmembrane helix</keyword>